<evidence type="ECO:0000256" key="1">
    <source>
        <dbReference type="SAM" id="MobiDB-lite"/>
    </source>
</evidence>
<evidence type="ECO:0000313" key="2">
    <source>
        <dbReference type="EMBL" id="CAD5123402.1"/>
    </source>
</evidence>
<keyword evidence="3" id="KW-1185">Reference proteome</keyword>
<gene>
    <name evidence="2" type="ORF">DGYR_LOCUS11085</name>
</gene>
<dbReference type="EMBL" id="CAJFCJ010000019">
    <property type="protein sequence ID" value="CAD5123402.1"/>
    <property type="molecule type" value="Genomic_DNA"/>
</dbReference>
<sequence>MDDFQECILEKKKERITFYKRSLLQKLLSLSTISDFYEGHLVNIQYVSVDSNGEYGNSGKMKCRVVVCCQDIENNQNLIYPITDGFYEECESHFEVAKKIADYLGLIEIREDQEEEEEEGTGEEDEGSLSETSHENEGEEFAIDQSESDYGSNDYDDGTSSQNSFEMDNTFDEQSEEEVKNFPV</sequence>
<evidence type="ECO:0000313" key="3">
    <source>
        <dbReference type="Proteomes" id="UP000549394"/>
    </source>
</evidence>
<dbReference type="Proteomes" id="UP000549394">
    <property type="component" value="Unassembled WGS sequence"/>
</dbReference>
<proteinExistence type="predicted"/>
<organism evidence="2 3">
    <name type="scientific">Dimorphilus gyrociliatus</name>
    <dbReference type="NCBI Taxonomy" id="2664684"/>
    <lineage>
        <taxon>Eukaryota</taxon>
        <taxon>Metazoa</taxon>
        <taxon>Spiralia</taxon>
        <taxon>Lophotrochozoa</taxon>
        <taxon>Annelida</taxon>
        <taxon>Polychaeta</taxon>
        <taxon>Polychaeta incertae sedis</taxon>
        <taxon>Dinophilidae</taxon>
        <taxon>Dimorphilus</taxon>
    </lineage>
</organism>
<protein>
    <submittedName>
        <fullName evidence="2">DgyrCDS11753</fullName>
    </submittedName>
</protein>
<comment type="caution">
    <text evidence="2">The sequence shown here is derived from an EMBL/GenBank/DDBJ whole genome shotgun (WGS) entry which is preliminary data.</text>
</comment>
<dbReference type="AlphaFoldDB" id="A0A7I8W5F8"/>
<feature type="compositionally biased region" description="Acidic residues" evidence="1">
    <location>
        <begin position="112"/>
        <end position="128"/>
    </location>
</feature>
<accession>A0A7I8W5F8</accession>
<feature type="compositionally biased region" description="Polar residues" evidence="1">
    <location>
        <begin position="158"/>
        <end position="167"/>
    </location>
</feature>
<name>A0A7I8W5F8_9ANNE</name>
<feature type="region of interest" description="Disordered" evidence="1">
    <location>
        <begin position="112"/>
        <end position="184"/>
    </location>
</feature>
<reference evidence="2 3" key="1">
    <citation type="submission" date="2020-08" db="EMBL/GenBank/DDBJ databases">
        <authorList>
            <person name="Hejnol A."/>
        </authorList>
    </citation>
    <scope>NUCLEOTIDE SEQUENCE [LARGE SCALE GENOMIC DNA]</scope>
</reference>